<name>A0A1I4NQU3_9PROT</name>
<dbReference type="AlphaFoldDB" id="A0A1I4NQU3"/>
<proteinExistence type="predicted"/>
<accession>A0A1I4NQU3</accession>
<gene>
    <name evidence="1" type="ORF">SAMN05421863_101612</name>
</gene>
<dbReference type="Proteomes" id="UP000183287">
    <property type="component" value="Unassembled WGS sequence"/>
</dbReference>
<sequence length="342" mass="39207">MAAKQTKTTALDLPSVLAFSRKLEVSDALMTSGLWIDIDKHDQWQPIKLHEKRNRATKSQYGVKNDKEKAEPNLSWGDDAALPHEADTLCVSFTLKILGQLEEPTACNAPEFEERLNQVIKTYRNEHKFEELAVRYANNIVNGRFLWRNRCGAENICIIVKYRDQQWYFNAYDYSFNQFSLLPDDSNHPFAQLVTTVQNGLKGDSFEYLEITAFAKIGFGQHVWPSQEMVLNPPKGEKSKFLFQLNGCAAMHSEKIGNALRTIDTWHNVDSSARVIAIEPYGSVTSRGIAHRIEKNDFYTLFLQWLNDIEIPNEQQHYVIATLIRGGVFGKEDEKKKQKSDD</sequence>
<protein>
    <submittedName>
        <fullName evidence="1">CRISPR-associated protein Csy3</fullName>
    </submittedName>
</protein>
<dbReference type="InterPro" id="IPR013399">
    <property type="entry name" value="CRISPR-assoc_prot_Csy3"/>
</dbReference>
<dbReference type="Pfam" id="PF09615">
    <property type="entry name" value="Cas_Csy3"/>
    <property type="match status" value="1"/>
</dbReference>
<dbReference type="EMBL" id="FOUB01000016">
    <property type="protein sequence ID" value="SFM17898.1"/>
    <property type="molecule type" value="Genomic_DNA"/>
</dbReference>
<reference evidence="2" key="1">
    <citation type="submission" date="2016-10" db="EMBL/GenBank/DDBJ databases">
        <authorList>
            <person name="Varghese N."/>
            <person name="Submissions S."/>
        </authorList>
    </citation>
    <scope>NUCLEOTIDE SEQUENCE [LARGE SCALE GENOMIC DNA]</scope>
    <source>
        <strain evidence="2">Nm44</strain>
    </source>
</reference>
<evidence type="ECO:0000313" key="1">
    <source>
        <dbReference type="EMBL" id="SFM17898.1"/>
    </source>
</evidence>
<dbReference type="OrthoDB" id="240864at2"/>
<dbReference type="NCBIfam" id="TIGR02566">
    <property type="entry name" value="cas_Csy3"/>
    <property type="match status" value="1"/>
</dbReference>
<evidence type="ECO:0000313" key="2">
    <source>
        <dbReference type="Proteomes" id="UP000183287"/>
    </source>
</evidence>
<organism evidence="1 2">
    <name type="scientific">Nitrosomonas communis</name>
    <dbReference type="NCBI Taxonomy" id="44574"/>
    <lineage>
        <taxon>Bacteria</taxon>
        <taxon>Pseudomonadati</taxon>
        <taxon>Pseudomonadota</taxon>
        <taxon>Betaproteobacteria</taxon>
        <taxon>Nitrosomonadales</taxon>
        <taxon>Nitrosomonadaceae</taxon>
        <taxon>Nitrosomonas</taxon>
    </lineage>
</organism>
<dbReference type="RefSeq" id="WP_074905105.1">
    <property type="nucleotide sequence ID" value="NZ_FOUB01000016.1"/>
</dbReference>
<keyword evidence="2" id="KW-1185">Reference proteome</keyword>